<sequence>MARPPFGREHLLFVIAGMIDCAGSLSTILFRQCLRHLQWWLSDRPGGAATARAAVVGAPARGHHLAGRPEVWIPRKGA</sequence>
<keyword evidence="2" id="KW-1185">Reference proteome</keyword>
<evidence type="ECO:0000313" key="1">
    <source>
        <dbReference type="EMBL" id="MCO5400605.1"/>
    </source>
</evidence>
<gene>
    <name evidence="1" type="ORF">NG900_20590</name>
</gene>
<organism evidence="1 2">
    <name type="scientific">Ralstonia soli</name>
    <dbReference type="NCBI Taxonomy" id="2953896"/>
    <lineage>
        <taxon>Bacteria</taxon>
        <taxon>Pseudomonadati</taxon>
        <taxon>Pseudomonadota</taxon>
        <taxon>Betaproteobacteria</taxon>
        <taxon>Burkholderiales</taxon>
        <taxon>Burkholderiaceae</taxon>
        <taxon>Ralstonia</taxon>
    </lineage>
</organism>
<reference evidence="1" key="1">
    <citation type="submission" date="2022-06" db="EMBL/GenBank/DDBJ databases">
        <authorList>
            <person name="Lu C.-H."/>
        </authorList>
    </citation>
    <scope>NUCLEOTIDE SEQUENCE</scope>
    <source>
        <strain evidence="1">21MJYT02-11</strain>
    </source>
</reference>
<dbReference type="EMBL" id="JAMXHT010000007">
    <property type="protein sequence ID" value="MCO5400605.1"/>
    <property type="molecule type" value="Genomic_DNA"/>
</dbReference>
<accession>A0ABT1AQD2</accession>
<dbReference type="Proteomes" id="UP001162811">
    <property type="component" value="Unassembled WGS sequence"/>
</dbReference>
<evidence type="ECO:0000313" key="2">
    <source>
        <dbReference type="Proteomes" id="UP001162811"/>
    </source>
</evidence>
<proteinExistence type="predicted"/>
<reference evidence="1" key="2">
    <citation type="journal article" date="2023" name="Front. Microbiol.">
        <title>Ralstonia chuxiongensis sp. nov., Ralstonia mojiangensis sp. nov., and Ralstonia soli sp. nov., isolated from tobacco fields, are three novel species in the family Burkholderiaceae.</title>
        <authorList>
            <person name="Lu C.H."/>
            <person name="Zhang Y.Y."/>
            <person name="Jiang N."/>
            <person name="Chen W."/>
            <person name="Shao X."/>
            <person name="Zhao Z.M."/>
            <person name="Lu W.L."/>
            <person name="Hu X."/>
            <person name="Xi Y.X."/>
            <person name="Zou S.Y."/>
            <person name="Wei Q.J."/>
            <person name="Lin Z.L."/>
            <person name="Gong L."/>
            <person name="Gai X.T."/>
            <person name="Zhang L.Q."/>
            <person name="Li J.Y."/>
            <person name="Jin Y."/>
            <person name="Xia Z.Y."/>
        </authorList>
    </citation>
    <scope>NUCLEOTIDE SEQUENCE</scope>
    <source>
        <strain evidence="1">21MJYT02-11</strain>
    </source>
</reference>
<comment type="caution">
    <text evidence="1">The sequence shown here is derived from an EMBL/GenBank/DDBJ whole genome shotgun (WGS) entry which is preliminary data.</text>
</comment>
<name>A0ABT1AQD2_9RALS</name>
<protein>
    <submittedName>
        <fullName evidence="1">Uncharacterized protein</fullName>
    </submittedName>
</protein>